<sequence length="82" mass="9159">MMKKQLGYAFLIGVPLFYVLAAIVPFLPVDVKIKGMLVPALIVIADVCFYIAALFLGKEVITKIKNKFSRKKQTVSVDEQVK</sequence>
<dbReference type="InterPro" id="IPR047961">
    <property type="entry name" value="Transp_suffix-like"/>
</dbReference>
<dbReference type="AlphaFoldDB" id="A0A0R2JT47"/>
<gene>
    <name evidence="2" type="ORF">IV67_GL001345</name>
</gene>
<protein>
    <recommendedName>
        <fullName evidence="4">Transporter suffix domain-containing protein</fullName>
    </recommendedName>
</protein>
<dbReference type="NCBIfam" id="NF033684">
    <property type="entry name" value="suffix_2_RND"/>
    <property type="match status" value="1"/>
</dbReference>
<evidence type="ECO:0000313" key="2">
    <source>
        <dbReference type="EMBL" id="KRN77818.1"/>
    </source>
</evidence>
<keyword evidence="1" id="KW-1133">Transmembrane helix</keyword>
<dbReference type="STRING" id="1620.IV67_GL001345"/>
<reference evidence="2 3" key="1">
    <citation type="journal article" date="2015" name="Genome Announc.">
        <title>Expanding the biotechnology potential of lactobacilli through comparative genomics of 213 strains and associated genera.</title>
        <authorList>
            <person name="Sun Z."/>
            <person name="Harris H.M."/>
            <person name="McCann A."/>
            <person name="Guo C."/>
            <person name="Argimon S."/>
            <person name="Zhang W."/>
            <person name="Yang X."/>
            <person name="Jeffery I.B."/>
            <person name="Cooney J.C."/>
            <person name="Kagawa T.F."/>
            <person name="Liu W."/>
            <person name="Song Y."/>
            <person name="Salvetti E."/>
            <person name="Wrobel A."/>
            <person name="Rasinkangas P."/>
            <person name="Parkhill J."/>
            <person name="Rea M.C."/>
            <person name="O'Sullivan O."/>
            <person name="Ritari J."/>
            <person name="Douillard F.P."/>
            <person name="Paul Ross R."/>
            <person name="Yang R."/>
            <person name="Briner A.E."/>
            <person name="Felis G.E."/>
            <person name="de Vos W.M."/>
            <person name="Barrangou R."/>
            <person name="Klaenhammer T.R."/>
            <person name="Caufield P.W."/>
            <person name="Cui Y."/>
            <person name="Zhang H."/>
            <person name="O'Toole P.W."/>
        </authorList>
    </citation>
    <scope>NUCLEOTIDE SEQUENCE [LARGE SCALE GENOMIC DNA]</scope>
    <source>
        <strain evidence="2 3">DSM 20014</strain>
    </source>
</reference>
<dbReference type="EMBL" id="JQCD01000009">
    <property type="protein sequence ID" value="KRN77818.1"/>
    <property type="molecule type" value="Genomic_DNA"/>
</dbReference>
<keyword evidence="3" id="KW-1185">Reference proteome</keyword>
<accession>A0A0R2JT47</accession>
<keyword evidence="1" id="KW-0812">Transmembrane</keyword>
<proteinExistence type="predicted"/>
<evidence type="ECO:0000256" key="1">
    <source>
        <dbReference type="SAM" id="Phobius"/>
    </source>
</evidence>
<organism evidence="2 3">
    <name type="scientific">Weissella minor</name>
    <dbReference type="NCBI Taxonomy" id="1620"/>
    <lineage>
        <taxon>Bacteria</taxon>
        <taxon>Bacillati</taxon>
        <taxon>Bacillota</taxon>
        <taxon>Bacilli</taxon>
        <taxon>Lactobacillales</taxon>
        <taxon>Lactobacillaceae</taxon>
        <taxon>Weissella</taxon>
    </lineage>
</organism>
<comment type="caution">
    <text evidence="2">The sequence shown here is derived from an EMBL/GenBank/DDBJ whole genome shotgun (WGS) entry which is preliminary data.</text>
</comment>
<evidence type="ECO:0000313" key="3">
    <source>
        <dbReference type="Proteomes" id="UP000051673"/>
    </source>
</evidence>
<keyword evidence="1" id="KW-0472">Membrane</keyword>
<dbReference type="Proteomes" id="UP000051673">
    <property type="component" value="Unassembled WGS sequence"/>
</dbReference>
<feature type="transmembrane region" description="Helical" evidence="1">
    <location>
        <begin position="37"/>
        <end position="57"/>
    </location>
</feature>
<dbReference type="RefSeq" id="WP_057786200.1">
    <property type="nucleotide sequence ID" value="NZ_JQCD01000009.1"/>
</dbReference>
<dbReference type="PATRIC" id="fig|1620.3.peg.1360"/>
<name>A0A0R2JT47_9LACO</name>
<evidence type="ECO:0008006" key="4">
    <source>
        <dbReference type="Google" id="ProtNLM"/>
    </source>
</evidence>